<evidence type="ECO:0000256" key="5">
    <source>
        <dbReference type="ARBA" id="ARBA00023033"/>
    </source>
</evidence>
<evidence type="ECO:0000256" key="1">
    <source>
        <dbReference type="ARBA" id="ARBA00007992"/>
    </source>
</evidence>
<dbReference type="AlphaFoldDB" id="W9CF02"/>
<feature type="chain" id="PRO_5004919001" description="FAD-binding domain-containing protein" evidence="6">
    <location>
        <begin position="21"/>
        <end position="428"/>
    </location>
</feature>
<feature type="domain" description="FAD-binding" evidence="7">
    <location>
        <begin position="3"/>
        <end position="157"/>
    </location>
</feature>
<comment type="similarity">
    <text evidence="1">Belongs to the paxM FAD-dependent monooxygenase family.</text>
</comment>
<dbReference type="PRINTS" id="PR00420">
    <property type="entry name" value="RNGMNOXGNASE"/>
</dbReference>
<evidence type="ECO:0000259" key="7">
    <source>
        <dbReference type="Pfam" id="PF01494"/>
    </source>
</evidence>
<evidence type="ECO:0000256" key="4">
    <source>
        <dbReference type="ARBA" id="ARBA00023002"/>
    </source>
</evidence>
<dbReference type="OrthoDB" id="16820at2759"/>
<dbReference type="STRING" id="1432307.W9CF02"/>
<dbReference type="SUPFAM" id="SSF51905">
    <property type="entry name" value="FAD/NAD(P)-binding domain"/>
    <property type="match status" value="1"/>
</dbReference>
<evidence type="ECO:0000256" key="2">
    <source>
        <dbReference type="ARBA" id="ARBA00022630"/>
    </source>
</evidence>
<dbReference type="HOGENOM" id="CLU_009665_19_3_1"/>
<name>W9CF02_SCLBF</name>
<feature type="domain" description="FAD-binding" evidence="7">
    <location>
        <begin position="300"/>
        <end position="365"/>
    </location>
</feature>
<comment type="caution">
    <text evidence="8">The sequence shown here is derived from an EMBL/GenBank/DDBJ whole genome shotgun (WGS) entry which is preliminary data.</text>
</comment>
<keyword evidence="3" id="KW-0274">FAD</keyword>
<keyword evidence="2" id="KW-0285">Flavoprotein</keyword>
<keyword evidence="9" id="KW-1185">Reference proteome</keyword>
<dbReference type="InterPro" id="IPR002938">
    <property type="entry name" value="FAD-bd"/>
</dbReference>
<organism evidence="8 9">
    <name type="scientific">Sclerotinia borealis (strain F-4128)</name>
    <dbReference type="NCBI Taxonomy" id="1432307"/>
    <lineage>
        <taxon>Eukaryota</taxon>
        <taxon>Fungi</taxon>
        <taxon>Dikarya</taxon>
        <taxon>Ascomycota</taxon>
        <taxon>Pezizomycotina</taxon>
        <taxon>Leotiomycetes</taxon>
        <taxon>Helotiales</taxon>
        <taxon>Sclerotiniaceae</taxon>
        <taxon>Sclerotinia</taxon>
    </lineage>
</organism>
<dbReference type="GO" id="GO:0004497">
    <property type="term" value="F:monooxygenase activity"/>
    <property type="evidence" value="ECO:0007669"/>
    <property type="project" value="UniProtKB-KW"/>
</dbReference>
<dbReference type="Gene3D" id="3.50.50.60">
    <property type="entry name" value="FAD/NAD(P)-binding domain"/>
    <property type="match status" value="1"/>
</dbReference>
<dbReference type="InterPro" id="IPR036188">
    <property type="entry name" value="FAD/NAD-bd_sf"/>
</dbReference>
<proteinExistence type="inferred from homology"/>
<keyword evidence="6" id="KW-0732">Signal</keyword>
<sequence>MYILIIGCGLAGLTISIALAKGGHTVEILESSAHISHVGAGIQVTPNSSKILRSLGIDKYIEAYCTNPVDLRMMRWKDGQVLVECPLKEPAQNDYMSPYWHVHRADLHRGLLEAATDLGCNVRLDSRVVSIDPFVPTLTTQHGKTYAADLIIASDGEIVQQLNLPKADTEDVGLHSMAREVILGRAGAPIPTGQMAYRVILPVKTLEGIPELEEIISIPRNNHWLGPDATVLSYILNGKDGKLLNLVFTRVPSFRLALATMITCPDVMQICPMGRTKGLETVQNFELGSSIGMHDSWVHESGNLCLIGDAAHAMTPYLAQGAAMGIEDAAVLGALLEKYPSKNTLSQVLSMYCNLRQKRTANVAKASIESRYFTQMPDGDMQKLRDEYLLAHPGIRLRHINIRSRQEFLDELFGYDAYKVLEHIPALL</sequence>
<reference evidence="8 9" key="1">
    <citation type="journal article" date="2014" name="Genome Announc.">
        <title>Draft genome sequence of Sclerotinia borealis, a psychrophilic plant pathogenic fungus.</title>
        <authorList>
            <person name="Mardanov A.V."/>
            <person name="Beletsky A.V."/>
            <person name="Kadnikov V.V."/>
            <person name="Ignatov A.N."/>
            <person name="Ravin N.V."/>
        </authorList>
    </citation>
    <scope>NUCLEOTIDE SEQUENCE [LARGE SCALE GENOMIC DNA]</scope>
    <source>
        <strain evidence="9">F-4157</strain>
    </source>
</reference>
<dbReference type="GO" id="GO:0071949">
    <property type="term" value="F:FAD binding"/>
    <property type="evidence" value="ECO:0007669"/>
    <property type="project" value="InterPro"/>
</dbReference>
<dbReference type="PANTHER" id="PTHR13789">
    <property type="entry name" value="MONOOXYGENASE"/>
    <property type="match status" value="1"/>
</dbReference>
<dbReference type="Pfam" id="PF01494">
    <property type="entry name" value="FAD_binding_3"/>
    <property type="match status" value="2"/>
</dbReference>
<dbReference type="PANTHER" id="PTHR13789:SF238">
    <property type="entry name" value="PUTATIVE (AFU_ORTHOLOGUE AFUA_2G01680)-RELATED"/>
    <property type="match status" value="1"/>
</dbReference>
<dbReference type="InterPro" id="IPR050493">
    <property type="entry name" value="FAD-dep_Monooxygenase_BioMet"/>
</dbReference>
<accession>W9CF02</accession>
<evidence type="ECO:0000313" key="9">
    <source>
        <dbReference type="Proteomes" id="UP000019487"/>
    </source>
</evidence>
<evidence type="ECO:0000256" key="6">
    <source>
        <dbReference type="SAM" id="SignalP"/>
    </source>
</evidence>
<evidence type="ECO:0000256" key="3">
    <source>
        <dbReference type="ARBA" id="ARBA00022827"/>
    </source>
</evidence>
<gene>
    <name evidence="8" type="ORF">SBOR_6276</name>
</gene>
<dbReference type="Proteomes" id="UP000019487">
    <property type="component" value="Unassembled WGS sequence"/>
</dbReference>
<keyword evidence="4" id="KW-0560">Oxidoreductase</keyword>
<protein>
    <recommendedName>
        <fullName evidence="7">FAD-binding domain-containing protein</fullName>
    </recommendedName>
</protein>
<keyword evidence="5" id="KW-0503">Monooxygenase</keyword>
<dbReference type="EMBL" id="AYSA01000328">
    <property type="protein sequence ID" value="ESZ93349.1"/>
    <property type="molecule type" value="Genomic_DNA"/>
</dbReference>
<feature type="signal peptide" evidence="6">
    <location>
        <begin position="1"/>
        <end position="20"/>
    </location>
</feature>
<evidence type="ECO:0000313" key="8">
    <source>
        <dbReference type="EMBL" id="ESZ93349.1"/>
    </source>
</evidence>